<protein>
    <recommendedName>
        <fullName evidence="1">Polymerase/histidinol phosphatase N-terminal domain-containing protein</fullName>
    </recommendedName>
</protein>
<dbReference type="GO" id="GO:0006260">
    <property type="term" value="P:DNA replication"/>
    <property type="evidence" value="ECO:0007669"/>
    <property type="project" value="InterPro"/>
</dbReference>
<dbReference type="InterPro" id="IPR016195">
    <property type="entry name" value="Pol/histidinol_Pase-like"/>
</dbReference>
<feature type="domain" description="Polymerase/histidinol phosphatase N-terminal" evidence="1">
    <location>
        <begin position="4"/>
        <end position="71"/>
    </location>
</feature>
<dbReference type="AlphaFoldDB" id="A0A2M7IED8"/>
<dbReference type="InterPro" id="IPR003141">
    <property type="entry name" value="Pol/His_phosphatase_N"/>
</dbReference>
<dbReference type="Gene3D" id="3.20.20.140">
    <property type="entry name" value="Metal-dependent hydrolases"/>
    <property type="match status" value="1"/>
</dbReference>
<dbReference type="Pfam" id="PF02811">
    <property type="entry name" value="PHP"/>
    <property type="match status" value="1"/>
</dbReference>
<dbReference type="CDD" id="cd12113">
    <property type="entry name" value="PHP_PolIIIA_DnaE3"/>
    <property type="match status" value="1"/>
</dbReference>
<dbReference type="EMBL" id="PFGW01000003">
    <property type="protein sequence ID" value="PIW74892.1"/>
    <property type="molecule type" value="Genomic_DNA"/>
</dbReference>
<dbReference type="SMART" id="SM00481">
    <property type="entry name" value="POLIIIAc"/>
    <property type="match status" value="1"/>
</dbReference>
<dbReference type="Pfam" id="PF07733">
    <property type="entry name" value="DNA_pol3_alpha"/>
    <property type="match status" value="1"/>
</dbReference>
<proteinExistence type="predicted"/>
<dbReference type="PANTHER" id="PTHR32294:SF0">
    <property type="entry name" value="DNA POLYMERASE III SUBUNIT ALPHA"/>
    <property type="match status" value="1"/>
</dbReference>
<dbReference type="NCBIfam" id="TIGR00594">
    <property type="entry name" value="polc"/>
    <property type="match status" value="1"/>
</dbReference>
<name>A0A2M7IED8_9BACT</name>
<comment type="caution">
    <text evidence="2">The sequence shown here is derived from an EMBL/GenBank/DDBJ whole genome shotgun (WGS) entry which is preliminary data.</text>
</comment>
<gene>
    <name evidence="2" type="ORF">CO003_00045</name>
</gene>
<sequence>MKFTHLHVHSHYSLLDGLAKIDQILDMCQELKMSSIALTDHGSMYGVVEFYQKAKKRGIRPIIGSEMYLAPRTMADRQPGIDNKLNHLVLLVKNDTGYRNLVKLTTKAYLDGFYYKPRIDKELLKKHSQGLIALTACLSGEVPKKIAAGKIKEAEEAAREYQKIFGPENFYLEIQHHPGLSSQEPVNKAMIELARKCGIPLVATNDVHYIRPEDAEAQDVLMSIQTDKKVDDQRRLTMKDDDFSLRSTERMIQDFKHIPEAIANTQKIVQACNFEFELGKIQLPSFEVPTGEAPDDYIKKLCLEGLKKRQFDSPIEKVLERLDYELKVIAKTGFASYFLIVADFINWAKSNGIVCGPGRGSAAGSIVSHLLNITDIDPLKYDLLFERFLSVKETYFLNKEDFGIHD</sequence>
<reference evidence="3" key="1">
    <citation type="submission" date="2017-09" db="EMBL/GenBank/DDBJ databases">
        <title>Depth-based differentiation of microbial function through sediment-hosted aquifers and enrichment of novel symbionts in the deep terrestrial subsurface.</title>
        <authorList>
            <person name="Probst A.J."/>
            <person name="Ladd B."/>
            <person name="Jarett J.K."/>
            <person name="Geller-Mcgrath D.E."/>
            <person name="Sieber C.M.K."/>
            <person name="Emerson J.B."/>
            <person name="Anantharaman K."/>
            <person name="Thomas B.C."/>
            <person name="Malmstrom R."/>
            <person name="Stieglmeier M."/>
            <person name="Klingl A."/>
            <person name="Woyke T."/>
            <person name="Ryan C.M."/>
            <person name="Banfield J.F."/>
        </authorList>
    </citation>
    <scope>NUCLEOTIDE SEQUENCE [LARGE SCALE GENOMIC DNA]</scope>
</reference>
<dbReference type="InterPro" id="IPR004805">
    <property type="entry name" value="DnaE2/DnaE/PolC"/>
</dbReference>
<dbReference type="InterPro" id="IPR004013">
    <property type="entry name" value="PHP_dom"/>
</dbReference>
<evidence type="ECO:0000313" key="2">
    <source>
        <dbReference type="EMBL" id="PIW74892.1"/>
    </source>
</evidence>
<dbReference type="Proteomes" id="UP000231673">
    <property type="component" value="Unassembled WGS sequence"/>
</dbReference>
<dbReference type="PANTHER" id="PTHR32294">
    <property type="entry name" value="DNA POLYMERASE III SUBUNIT ALPHA"/>
    <property type="match status" value="1"/>
</dbReference>
<accession>A0A2M7IED8</accession>
<evidence type="ECO:0000259" key="1">
    <source>
        <dbReference type="SMART" id="SM00481"/>
    </source>
</evidence>
<dbReference type="GO" id="GO:0008408">
    <property type="term" value="F:3'-5' exonuclease activity"/>
    <property type="evidence" value="ECO:0007669"/>
    <property type="project" value="InterPro"/>
</dbReference>
<organism evidence="2 3">
    <name type="scientific">Candidatus Portnoybacteria bacterium CG_4_8_14_3_um_filter_44_15</name>
    <dbReference type="NCBI Taxonomy" id="1974803"/>
    <lineage>
        <taxon>Bacteria</taxon>
        <taxon>Candidatus Portnoyibacteriota</taxon>
    </lineage>
</organism>
<evidence type="ECO:0000313" key="3">
    <source>
        <dbReference type="Proteomes" id="UP000231673"/>
    </source>
</evidence>
<dbReference type="InterPro" id="IPR011708">
    <property type="entry name" value="DNA_pol3_alpha_NTPase_dom"/>
</dbReference>
<dbReference type="SUPFAM" id="SSF89550">
    <property type="entry name" value="PHP domain-like"/>
    <property type="match status" value="1"/>
</dbReference>